<gene>
    <name evidence="1" type="ORF">NQ317_006713</name>
</gene>
<evidence type="ECO:0000313" key="1">
    <source>
        <dbReference type="EMBL" id="KAJ8983909.1"/>
    </source>
</evidence>
<sequence length="72" mass="8105">MSQGEAGSAGTIAERLHGNTHTIGIEYVFGCCTITIEFRRTDILLTFLKKYARKKIQNKKILNGVKYDTNLN</sequence>
<comment type="caution">
    <text evidence="1">The sequence shown here is derived from an EMBL/GenBank/DDBJ whole genome shotgun (WGS) entry which is preliminary data.</text>
</comment>
<accession>A0ABQ9K185</accession>
<organism evidence="1 2">
    <name type="scientific">Molorchus minor</name>
    <dbReference type="NCBI Taxonomy" id="1323400"/>
    <lineage>
        <taxon>Eukaryota</taxon>
        <taxon>Metazoa</taxon>
        <taxon>Ecdysozoa</taxon>
        <taxon>Arthropoda</taxon>
        <taxon>Hexapoda</taxon>
        <taxon>Insecta</taxon>
        <taxon>Pterygota</taxon>
        <taxon>Neoptera</taxon>
        <taxon>Endopterygota</taxon>
        <taxon>Coleoptera</taxon>
        <taxon>Polyphaga</taxon>
        <taxon>Cucujiformia</taxon>
        <taxon>Chrysomeloidea</taxon>
        <taxon>Cerambycidae</taxon>
        <taxon>Lamiinae</taxon>
        <taxon>Monochamini</taxon>
        <taxon>Molorchus</taxon>
    </lineage>
</organism>
<dbReference type="EMBL" id="JAPWTJ010000055">
    <property type="protein sequence ID" value="KAJ8983909.1"/>
    <property type="molecule type" value="Genomic_DNA"/>
</dbReference>
<evidence type="ECO:0000313" key="2">
    <source>
        <dbReference type="Proteomes" id="UP001162164"/>
    </source>
</evidence>
<proteinExistence type="predicted"/>
<reference evidence="1" key="1">
    <citation type="journal article" date="2023" name="Insect Mol. Biol.">
        <title>Genome sequencing provides insights into the evolution of gene families encoding plant cell wall-degrading enzymes in longhorned beetles.</title>
        <authorList>
            <person name="Shin N.R."/>
            <person name="Okamura Y."/>
            <person name="Kirsch R."/>
            <person name="Pauchet Y."/>
        </authorList>
    </citation>
    <scope>NUCLEOTIDE SEQUENCE</scope>
    <source>
        <strain evidence="1">MMC_N1</strain>
    </source>
</reference>
<protein>
    <submittedName>
        <fullName evidence="1">Uncharacterized protein</fullName>
    </submittedName>
</protein>
<name>A0ABQ9K185_9CUCU</name>
<dbReference type="Proteomes" id="UP001162164">
    <property type="component" value="Unassembled WGS sequence"/>
</dbReference>
<keyword evidence="2" id="KW-1185">Reference proteome</keyword>